<feature type="chain" id="PRO_5042273782" description="Secreted protein" evidence="1">
    <location>
        <begin position="22"/>
        <end position="121"/>
    </location>
</feature>
<feature type="signal peptide" evidence="1">
    <location>
        <begin position="1"/>
        <end position="21"/>
    </location>
</feature>
<name>A0AAD7GM35_MYCRO</name>
<keyword evidence="1" id="KW-0732">Signal</keyword>
<evidence type="ECO:0008006" key="4">
    <source>
        <dbReference type="Google" id="ProtNLM"/>
    </source>
</evidence>
<keyword evidence="3" id="KW-1185">Reference proteome</keyword>
<protein>
    <recommendedName>
        <fullName evidence="4">Secreted protein</fullName>
    </recommendedName>
</protein>
<dbReference type="Proteomes" id="UP001221757">
    <property type="component" value="Unassembled WGS sequence"/>
</dbReference>
<dbReference type="EMBL" id="JARKIE010000018">
    <property type="protein sequence ID" value="KAJ7701097.1"/>
    <property type="molecule type" value="Genomic_DNA"/>
</dbReference>
<comment type="caution">
    <text evidence="2">The sequence shown here is derived from an EMBL/GenBank/DDBJ whole genome shotgun (WGS) entry which is preliminary data.</text>
</comment>
<evidence type="ECO:0000313" key="3">
    <source>
        <dbReference type="Proteomes" id="UP001221757"/>
    </source>
</evidence>
<accession>A0AAD7GM35</accession>
<dbReference type="AlphaFoldDB" id="A0AAD7GM35"/>
<organism evidence="2 3">
    <name type="scientific">Mycena rosella</name>
    <name type="common">Pink bonnet</name>
    <name type="synonym">Agaricus rosellus</name>
    <dbReference type="NCBI Taxonomy" id="1033263"/>
    <lineage>
        <taxon>Eukaryota</taxon>
        <taxon>Fungi</taxon>
        <taxon>Dikarya</taxon>
        <taxon>Basidiomycota</taxon>
        <taxon>Agaricomycotina</taxon>
        <taxon>Agaricomycetes</taxon>
        <taxon>Agaricomycetidae</taxon>
        <taxon>Agaricales</taxon>
        <taxon>Marasmiineae</taxon>
        <taxon>Mycenaceae</taxon>
        <taxon>Mycena</taxon>
    </lineage>
</organism>
<proteinExistence type="predicted"/>
<gene>
    <name evidence="2" type="ORF">B0H17DRAFT_1245716</name>
</gene>
<evidence type="ECO:0000256" key="1">
    <source>
        <dbReference type="SAM" id="SignalP"/>
    </source>
</evidence>
<sequence>MFTSLLASLTAALLMAGAAHGAVTPQSSTWTLTMYGNENCLASSGAPPISGSASTECTPVTTTLESVKFTADGIVSGVLLNFYFNKCIGLPALVIPADLTGGKCVNVNPKFKNYQVVVPIV</sequence>
<evidence type="ECO:0000313" key="2">
    <source>
        <dbReference type="EMBL" id="KAJ7701097.1"/>
    </source>
</evidence>
<reference evidence="2" key="1">
    <citation type="submission" date="2023-03" db="EMBL/GenBank/DDBJ databases">
        <title>Massive genome expansion in bonnet fungi (Mycena s.s.) driven by repeated elements and novel gene families across ecological guilds.</title>
        <authorList>
            <consortium name="Lawrence Berkeley National Laboratory"/>
            <person name="Harder C.B."/>
            <person name="Miyauchi S."/>
            <person name="Viragh M."/>
            <person name="Kuo A."/>
            <person name="Thoen E."/>
            <person name="Andreopoulos B."/>
            <person name="Lu D."/>
            <person name="Skrede I."/>
            <person name="Drula E."/>
            <person name="Henrissat B."/>
            <person name="Morin E."/>
            <person name="Kohler A."/>
            <person name="Barry K."/>
            <person name="LaButti K."/>
            <person name="Morin E."/>
            <person name="Salamov A."/>
            <person name="Lipzen A."/>
            <person name="Mereny Z."/>
            <person name="Hegedus B."/>
            <person name="Baldrian P."/>
            <person name="Stursova M."/>
            <person name="Weitz H."/>
            <person name="Taylor A."/>
            <person name="Grigoriev I.V."/>
            <person name="Nagy L.G."/>
            <person name="Martin F."/>
            <person name="Kauserud H."/>
        </authorList>
    </citation>
    <scope>NUCLEOTIDE SEQUENCE</scope>
    <source>
        <strain evidence="2">CBHHK067</strain>
    </source>
</reference>